<dbReference type="OrthoDB" id="115601at2157"/>
<evidence type="ECO:0000313" key="4">
    <source>
        <dbReference type="EMBL" id="PWR70030.1"/>
    </source>
</evidence>
<evidence type="ECO:0000256" key="3">
    <source>
        <dbReference type="PROSITE-ProRule" id="PRU00339"/>
    </source>
</evidence>
<keyword evidence="2 3" id="KW-0802">TPR repeat</keyword>
<sequence>MILPYLFLSQHINPKQLILSPMSRLPLHILLVFMAILVMTGCPASALSADQVNDSAAISSQPDRHKEIIEAYDNALKIHPKTGPAWVIRGMNLYGLGRYEEAIEAYDQALNLSPKDAGIYASKGLALSKLDKYDEAIEMYNQALTIDPDYSFAWNAKGLVLSKEGKTQEAIKAFDQALAIDPENVKVQENREAALKLLNS</sequence>
<dbReference type="PANTHER" id="PTHR44943">
    <property type="entry name" value="CELLULOSE SYNTHASE OPERON PROTEIN C"/>
    <property type="match status" value="1"/>
</dbReference>
<protein>
    <submittedName>
        <fullName evidence="4">Uncharacterized protein</fullName>
    </submittedName>
</protein>
<dbReference type="PROSITE" id="PS50293">
    <property type="entry name" value="TPR_REGION"/>
    <property type="match status" value="3"/>
</dbReference>
<name>A0A2V2MUQ6_9EURY</name>
<feature type="repeat" description="TPR" evidence="3">
    <location>
        <begin position="83"/>
        <end position="116"/>
    </location>
</feature>
<dbReference type="InterPro" id="IPR051685">
    <property type="entry name" value="Ycf3/AcsC/BcsC/TPR_MFPF"/>
</dbReference>
<comment type="caution">
    <text evidence="4">The sequence shown here is derived from an EMBL/GenBank/DDBJ whole genome shotgun (WGS) entry which is preliminary data.</text>
</comment>
<evidence type="ECO:0000313" key="5">
    <source>
        <dbReference type="Proteomes" id="UP000245657"/>
    </source>
</evidence>
<dbReference type="Proteomes" id="UP000245657">
    <property type="component" value="Unassembled WGS sequence"/>
</dbReference>
<dbReference type="RefSeq" id="WP_109970094.1">
    <property type="nucleotide sequence ID" value="NZ_QGMY01000017.1"/>
</dbReference>
<proteinExistence type="predicted"/>
<reference evidence="4 5" key="1">
    <citation type="submission" date="2018-05" db="EMBL/GenBank/DDBJ databases">
        <title>Draft genome of Methanospirillum lacunae Ki8-1.</title>
        <authorList>
            <person name="Dueholm M.S."/>
            <person name="Nielsen P.H."/>
            <person name="Bakmann L.F."/>
            <person name="Otzen D.E."/>
        </authorList>
    </citation>
    <scope>NUCLEOTIDE SEQUENCE [LARGE SCALE GENOMIC DNA]</scope>
    <source>
        <strain evidence="4 5">Ki8-1</strain>
    </source>
</reference>
<gene>
    <name evidence="4" type="ORF">DK846_16525</name>
</gene>
<evidence type="ECO:0000256" key="1">
    <source>
        <dbReference type="ARBA" id="ARBA00022737"/>
    </source>
</evidence>
<dbReference type="Pfam" id="PF00515">
    <property type="entry name" value="TPR_1"/>
    <property type="match status" value="1"/>
</dbReference>
<dbReference type="SMART" id="SM00028">
    <property type="entry name" value="TPR"/>
    <property type="match status" value="3"/>
</dbReference>
<feature type="repeat" description="TPR" evidence="3">
    <location>
        <begin position="151"/>
        <end position="184"/>
    </location>
</feature>
<dbReference type="AlphaFoldDB" id="A0A2V2MUQ6"/>
<dbReference type="Gene3D" id="1.25.40.10">
    <property type="entry name" value="Tetratricopeptide repeat domain"/>
    <property type="match status" value="1"/>
</dbReference>
<dbReference type="Pfam" id="PF13414">
    <property type="entry name" value="TPR_11"/>
    <property type="match status" value="1"/>
</dbReference>
<feature type="repeat" description="TPR" evidence="3">
    <location>
        <begin position="117"/>
        <end position="150"/>
    </location>
</feature>
<dbReference type="PANTHER" id="PTHR44943:SF8">
    <property type="entry name" value="TPR REPEAT-CONTAINING PROTEIN MJ0263"/>
    <property type="match status" value="1"/>
</dbReference>
<accession>A0A2V2MUQ6</accession>
<keyword evidence="1" id="KW-0677">Repeat</keyword>
<dbReference type="InterPro" id="IPR019734">
    <property type="entry name" value="TPR_rpt"/>
</dbReference>
<dbReference type="InterPro" id="IPR011990">
    <property type="entry name" value="TPR-like_helical_dom_sf"/>
</dbReference>
<dbReference type="Gene3D" id="1.25.40.1040">
    <property type="match status" value="1"/>
</dbReference>
<evidence type="ECO:0000256" key="2">
    <source>
        <dbReference type="ARBA" id="ARBA00022803"/>
    </source>
</evidence>
<keyword evidence="5" id="KW-1185">Reference proteome</keyword>
<dbReference type="PROSITE" id="PS50005">
    <property type="entry name" value="TPR"/>
    <property type="match status" value="3"/>
</dbReference>
<dbReference type="EMBL" id="QGMY01000017">
    <property type="protein sequence ID" value="PWR70030.1"/>
    <property type="molecule type" value="Genomic_DNA"/>
</dbReference>
<organism evidence="4 5">
    <name type="scientific">Methanospirillum lacunae</name>
    <dbReference type="NCBI Taxonomy" id="668570"/>
    <lineage>
        <taxon>Archaea</taxon>
        <taxon>Methanobacteriati</taxon>
        <taxon>Methanobacteriota</taxon>
        <taxon>Stenosarchaea group</taxon>
        <taxon>Methanomicrobia</taxon>
        <taxon>Methanomicrobiales</taxon>
        <taxon>Methanospirillaceae</taxon>
        <taxon>Methanospirillum</taxon>
    </lineage>
</organism>
<dbReference type="SUPFAM" id="SSF48452">
    <property type="entry name" value="TPR-like"/>
    <property type="match status" value="1"/>
</dbReference>